<dbReference type="Proteomes" id="UP000006727">
    <property type="component" value="Chromosome 2"/>
</dbReference>
<dbReference type="AlphaFoldDB" id="A0A2K1L367"/>
<sequence length="57" mass="5623">MKIGSAACIYIDGRSTIDVGALTGFAMESITDAGSAMVGSTAAMASSAVGVVSIYVF</sequence>
<evidence type="ECO:0000313" key="3">
    <source>
        <dbReference type="Proteomes" id="UP000006727"/>
    </source>
</evidence>
<organism evidence="1">
    <name type="scientific">Physcomitrium patens</name>
    <name type="common">Spreading-leaved earth moss</name>
    <name type="synonym">Physcomitrella patens</name>
    <dbReference type="NCBI Taxonomy" id="3218"/>
    <lineage>
        <taxon>Eukaryota</taxon>
        <taxon>Viridiplantae</taxon>
        <taxon>Streptophyta</taxon>
        <taxon>Embryophyta</taxon>
        <taxon>Bryophyta</taxon>
        <taxon>Bryophytina</taxon>
        <taxon>Bryopsida</taxon>
        <taxon>Funariidae</taxon>
        <taxon>Funariales</taxon>
        <taxon>Funariaceae</taxon>
        <taxon>Physcomitrium</taxon>
    </lineage>
</organism>
<evidence type="ECO:0000313" key="1">
    <source>
        <dbReference type="EMBL" id="PNR60461.1"/>
    </source>
</evidence>
<proteinExistence type="predicted"/>
<dbReference type="PaxDb" id="3218-PP1S22_342V6.1"/>
<reference evidence="1 3" key="2">
    <citation type="journal article" date="2018" name="Plant J.">
        <title>The Physcomitrella patens chromosome-scale assembly reveals moss genome structure and evolution.</title>
        <authorList>
            <person name="Lang D."/>
            <person name="Ullrich K.K."/>
            <person name="Murat F."/>
            <person name="Fuchs J."/>
            <person name="Jenkins J."/>
            <person name="Haas F.B."/>
            <person name="Piednoel M."/>
            <person name="Gundlach H."/>
            <person name="Van Bel M."/>
            <person name="Meyberg R."/>
            <person name="Vives C."/>
            <person name="Morata J."/>
            <person name="Symeonidi A."/>
            <person name="Hiss M."/>
            <person name="Muchero W."/>
            <person name="Kamisugi Y."/>
            <person name="Saleh O."/>
            <person name="Blanc G."/>
            <person name="Decker E.L."/>
            <person name="van Gessel N."/>
            <person name="Grimwood J."/>
            <person name="Hayes R.D."/>
            <person name="Graham S.W."/>
            <person name="Gunter L.E."/>
            <person name="McDaniel S.F."/>
            <person name="Hoernstein S.N.W."/>
            <person name="Larsson A."/>
            <person name="Li F.W."/>
            <person name="Perroud P.F."/>
            <person name="Phillips J."/>
            <person name="Ranjan P."/>
            <person name="Rokshar D.S."/>
            <person name="Rothfels C.J."/>
            <person name="Schneider L."/>
            <person name="Shu S."/>
            <person name="Stevenson D.W."/>
            <person name="Thummler F."/>
            <person name="Tillich M."/>
            <person name="Villarreal Aguilar J.C."/>
            <person name="Widiez T."/>
            <person name="Wong G.K."/>
            <person name="Wymore A."/>
            <person name="Zhang Y."/>
            <person name="Zimmer A.D."/>
            <person name="Quatrano R.S."/>
            <person name="Mayer K.F.X."/>
            <person name="Goodstein D."/>
            <person name="Casacuberta J.M."/>
            <person name="Vandepoele K."/>
            <person name="Reski R."/>
            <person name="Cuming A.C."/>
            <person name="Tuskan G.A."/>
            <person name="Maumus F."/>
            <person name="Salse J."/>
            <person name="Schmutz J."/>
            <person name="Rensing S.A."/>
        </authorList>
    </citation>
    <scope>NUCLEOTIDE SEQUENCE [LARGE SCALE GENOMIC DNA]</scope>
    <source>
        <strain evidence="2 3">cv. Gransden 2004</strain>
    </source>
</reference>
<reference evidence="2" key="3">
    <citation type="submission" date="2020-12" db="UniProtKB">
        <authorList>
            <consortium name="EnsemblPlants"/>
        </authorList>
    </citation>
    <scope>IDENTIFICATION</scope>
</reference>
<dbReference type="InParanoid" id="A0A2K1L367"/>
<gene>
    <name evidence="1" type="ORF">PHYPA_003254</name>
</gene>
<dbReference type="EMBL" id="ABEU02000002">
    <property type="protein sequence ID" value="PNR60461.1"/>
    <property type="molecule type" value="Genomic_DNA"/>
</dbReference>
<evidence type="ECO:0000313" key="2">
    <source>
        <dbReference type="EnsemblPlants" id="PAC:32934362.CDS.1"/>
    </source>
</evidence>
<reference evidence="1 3" key="1">
    <citation type="journal article" date="2008" name="Science">
        <title>The Physcomitrella genome reveals evolutionary insights into the conquest of land by plants.</title>
        <authorList>
            <person name="Rensing S."/>
            <person name="Lang D."/>
            <person name="Zimmer A."/>
            <person name="Terry A."/>
            <person name="Salamov A."/>
            <person name="Shapiro H."/>
            <person name="Nishiyama T."/>
            <person name="Perroud P.-F."/>
            <person name="Lindquist E."/>
            <person name="Kamisugi Y."/>
            <person name="Tanahashi T."/>
            <person name="Sakakibara K."/>
            <person name="Fujita T."/>
            <person name="Oishi K."/>
            <person name="Shin-I T."/>
            <person name="Kuroki Y."/>
            <person name="Toyoda A."/>
            <person name="Suzuki Y."/>
            <person name="Hashimoto A."/>
            <person name="Yamaguchi K."/>
            <person name="Sugano A."/>
            <person name="Kohara Y."/>
            <person name="Fujiyama A."/>
            <person name="Anterola A."/>
            <person name="Aoki S."/>
            <person name="Ashton N."/>
            <person name="Barbazuk W.B."/>
            <person name="Barker E."/>
            <person name="Bennetzen J."/>
            <person name="Bezanilla M."/>
            <person name="Blankenship R."/>
            <person name="Cho S.H."/>
            <person name="Dutcher S."/>
            <person name="Estelle M."/>
            <person name="Fawcett J.A."/>
            <person name="Gundlach H."/>
            <person name="Hanada K."/>
            <person name="Heyl A."/>
            <person name="Hicks K.A."/>
            <person name="Hugh J."/>
            <person name="Lohr M."/>
            <person name="Mayer K."/>
            <person name="Melkozernov A."/>
            <person name="Murata T."/>
            <person name="Nelson D."/>
            <person name="Pils B."/>
            <person name="Prigge M."/>
            <person name="Reiss B."/>
            <person name="Renner T."/>
            <person name="Rombauts S."/>
            <person name="Rushton P."/>
            <person name="Sanderfoot A."/>
            <person name="Schween G."/>
            <person name="Shiu S.-H."/>
            <person name="Stueber K."/>
            <person name="Theodoulou F.L."/>
            <person name="Tu H."/>
            <person name="Van de Peer Y."/>
            <person name="Verrier P.J."/>
            <person name="Waters E."/>
            <person name="Wood A."/>
            <person name="Yang L."/>
            <person name="Cove D."/>
            <person name="Cuming A."/>
            <person name="Hasebe M."/>
            <person name="Lucas S."/>
            <person name="Mishler D.B."/>
            <person name="Reski R."/>
            <person name="Grigoriev I."/>
            <person name="Quatrano R.S."/>
            <person name="Boore J.L."/>
        </authorList>
    </citation>
    <scope>NUCLEOTIDE SEQUENCE [LARGE SCALE GENOMIC DNA]</scope>
    <source>
        <strain evidence="2 3">cv. Gransden 2004</strain>
    </source>
</reference>
<name>A0A2K1L367_PHYPA</name>
<accession>A0A2K1L367</accession>
<dbReference type="EnsemblPlants" id="Pp3c2_27150V3.1">
    <property type="protein sequence ID" value="PAC:32934362.CDS.1"/>
    <property type="gene ID" value="Pp3c2_27150"/>
</dbReference>
<keyword evidence="3" id="KW-1185">Reference proteome</keyword>
<protein>
    <submittedName>
        <fullName evidence="1 2">Uncharacterized protein</fullName>
    </submittedName>
</protein>
<dbReference type="Gramene" id="Pp3c2_27150V3.1">
    <property type="protein sequence ID" value="PAC:32934362.CDS.1"/>
    <property type="gene ID" value="Pp3c2_27150"/>
</dbReference>